<evidence type="ECO:0000256" key="2">
    <source>
        <dbReference type="ARBA" id="ARBA00022840"/>
    </source>
</evidence>
<evidence type="ECO:0000313" key="5">
    <source>
        <dbReference type="EMBL" id="MFC5368052.1"/>
    </source>
</evidence>
<keyword evidence="2" id="KW-0067">ATP-binding</keyword>
<dbReference type="Gene3D" id="3.40.50.300">
    <property type="entry name" value="P-loop containing nucleotide triphosphate hydrolases"/>
    <property type="match status" value="2"/>
</dbReference>
<dbReference type="RefSeq" id="WP_345777758.1">
    <property type="nucleotide sequence ID" value="NZ_JAJCVJ010000002.1"/>
</dbReference>
<gene>
    <name evidence="5" type="ORF">ACFPJ5_14040</name>
</gene>
<organism evidence="5 6">
    <name type="scientific">Salinirubrum litoreum</name>
    <dbReference type="NCBI Taxonomy" id="1126234"/>
    <lineage>
        <taxon>Archaea</taxon>
        <taxon>Methanobacteriati</taxon>
        <taxon>Methanobacteriota</taxon>
        <taxon>Stenosarchaea group</taxon>
        <taxon>Halobacteria</taxon>
        <taxon>Halobacteriales</taxon>
        <taxon>Haloferacaceae</taxon>
        <taxon>Salinirubrum</taxon>
    </lineage>
</organism>
<dbReference type="InterPro" id="IPR014774">
    <property type="entry name" value="KaiC-like_dom"/>
</dbReference>
<sequence length="516" mass="57282">MTVTTGSAVLDDVLAGGFPAGRTVLVTGGPGTGKSTLGMQFLQAGLDAGEDCLFVSTEQTLGELRDSFAPFDFELDHDGLTVTSIHAAPGETIEEGEAGLTLQTLDGGELLGDRYSAPYDLEYVQQFLEEFAPADRVLLDSVSGLAPLHDDRDRYRRAVLDMIRQFNDEFDATALFTAEETAPMPDAGTVSAADAIQFNAHGVIRLSRERIEGDFHRFLNVVKMRGVDHDTRTFEIEFGHEGVRTVPRRRTHSGEFVPDELMTTRIDGLDDLLGGGIVLGGTMLLEHDGQATPHSILTNLLAEAMDRGMSAILVPPVELPPKRFEEIVGRRIGSMDELLADDRLFLIDFPNVWENTRRNVYKPTEYDDSLRDVLSEIDERRGDRAVLSLINVEAQLPSRSPDELRQSRFWEEENFFGKRDTSLYFFNPTALGERLTAFYRNGAWQVVKTWVTEHGLQYVKLRKAPDGYLGATRLVEYIDDEPYMRVQRPPGAGEDATAERSETDADTTGAGPEADR</sequence>
<keyword evidence="6" id="KW-1185">Reference proteome</keyword>
<dbReference type="EMBL" id="JBHSKX010000002">
    <property type="protein sequence ID" value="MFC5368052.1"/>
    <property type="molecule type" value="Genomic_DNA"/>
</dbReference>
<dbReference type="InterPro" id="IPR010624">
    <property type="entry name" value="KaiC_dom"/>
</dbReference>
<dbReference type="AlphaFoldDB" id="A0ABD5REB0"/>
<evidence type="ECO:0000313" key="6">
    <source>
        <dbReference type="Proteomes" id="UP001596201"/>
    </source>
</evidence>
<evidence type="ECO:0000256" key="3">
    <source>
        <dbReference type="SAM" id="MobiDB-lite"/>
    </source>
</evidence>
<protein>
    <submittedName>
        <fullName evidence="5">RAD55 family ATPase</fullName>
    </submittedName>
</protein>
<reference evidence="5 6" key="1">
    <citation type="journal article" date="2019" name="Int. J. Syst. Evol. Microbiol.">
        <title>The Global Catalogue of Microorganisms (GCM) 10K type strain sequencing project: providing services to taxonomists for standard genome sequencing and annotation.</title>
        <authorList>
            <consortium name="The Broad Institute Genomics Platform"/>
            <consortium name="The Broad Institute Genome Sequencing Center for Infectious Disease"/>
            <person name="Wu L."/>
            <person name="Ma J."/>
        </authorList>
    </citation>
    <scope>NUCLEOTIDE SEQUENCE [LARGE SCALE GENOMIC DNA]</scope>
    <source>
        <strain evidence="5 6">CGMCC 1.12237</strain>
    </source>
</reference>
<name>A0ABD5REB0_9EURY</name>
<evidence type="ECO:0000259" key="4">
    <source>
        <dbReference type="PROSITE" id="PS51146"/>
    </source>
</evidence>
<keyword evidence="1" id="KW-0547">Nucleotide-binding</keyword>
<dbReference type="Proteomes" id="UP001596201">
    <property type="component" value="Unassembled WGS sequence"/>
</dbReference>
<dbReference type="PANTHER" id="PTHR43637">
    <property type="entry name" value="UPF0273 PROTEIN TM_0370"/>
    <property type="match status" value="1"/>
</dbReference>
<dbReference type="SUPFAM" id="SSF52540">
    <property type="entry name" value="P-loop containing nucleoside triphosphate hydrolases"/>
    <property type="match status" value="1"/>
</dbReference>
<accession>A0ABD5REB0</accession>
<dbReference type="Pfam" id="PF06745">
    <property type="entry name" value="ATPase"/>
    <property type="match status" value="1"/>
</dbReference>
<dbReference type="InterPro" id="IPR027417">
    <property type="entry name" value="P-loop_NTPase"/>
</dbReference>
<dbReference type="GO" id="GO:0005524">
    <property type="term" value="F:ATP binding"/>
    <property type="evidence" value="ECO:0007669"/>
    <property type="project" value="UniProtKB-KW"/>
</dbReference>
<feature type="domain" description="KaiC" evidence="4">
    <location>
        <begin position="1"/>
        <end position="259"/>
    </location>
</feature>
<comment type="caution">
    <text evidence="5">The sequence shown here is derived from an EMBL/GenBank/DDBJ whole genome shotgun (WGS) entry which is preliminary data.</text>
</comment>
<feature type="region of interest" description="Disordered" evidence="3">
    <location>
        <begin position="483"/>
        <end position="516"/>
    </location>
</feature>
<dbReference type="PROSITE" id="PS51146">
    <property type="entry name" value="KAIC"/>
    <property type="match status" value="1"/>
</dbReference>
<evidence type="ECO:0000256" key="1">
    <source>
        <dbReference type="ARBA" id="ARBA00022741"/>
    </source>
</evidence>
<proteinExistence type="predicted"/>